<evidence type="ECO:0000313" key="2">
    <source>
        <dbReference type="EMBL" id="CAI2199619.1"/>
    </source>
</evidence>
<organism evidence="2 3">
    <name type="scientific">Funneliformis geosporum</name>
    <dbReference type="NCBI Taxonomy" id="1117311"/>
    <lineage>
        <taxon>Eukaryota</taxon>
        <taxon>Fungi</taxon>
        <taxon>Fungi incertae sedis</taxon>
        <taxon>Mucoromycota</taxon>
        <taxon>Glomeromycotina</taxon>
        <taxon>Glomeromycetes</taxon>
        <taxon>Glomerales</taxon>
        <taxon>Glomeraceae</taxon>
        <taxon>Funneliformis</taxon>
    </lineage>
</organism>
<gene>
    <name evidence="2" type="ORF">FWILDA_LOCUS19164</name>
</gene>
<name>A0A9W4TBD6_9GLOM</name>
<dbReference type="Proteomes" id="UP001153678">
    <property type="component" value="Unassembled WGS sequence"/>
</dbReference>
<feature type="compositionally biased region" description="Basic residues" evidence="1">
    <location>
        <begin position="9"/>
        <end position="20"/>
    </location>
</feature>
<dbReference type="AlphaFoldDB" id="A0A9W4TBD6"/>
<feature type="region of interest" description="Disordered" evidence="1">
    <location>
        <begin position="1"/>
        <end position="55"/>
    </location>
</feature>
<accession>A0A9W4TBD6</accession>
<feature type="non-terminal residue" evidence="2">
    <location>
        <position position="1"/>
    </location>
</feature>
<proteinExistence type="predicted"/>
<protein>
    <submittedName>
        <fullName evidence="2">2217_t:CDS:1</fullName>
    </submittedName>
</protein>
<evidence type="ECO:0000256" key="1">
    <source>
        <dbReference type="SAM" id="MobiDB-lite"/>
    </source>
</evidence>
<reference evidence="2" key="1">
    <citation type="submission" date="2022-08" db="EMBL/GenBank/DDBJ databases">
        <authorList>
            <person name="Kallberg Y."/>
            <person name="Tangrot J."/>
            <person name="Rosling A."/>
        </authorList>
    </citation>
    <scope>NUCLEOTIDE SEQUENCE</scope>
    <source>
        <strain evidence="2">Wild A</strain>
    </source>
</reference>
<evidence type="ECO:0000313" key="3">
    <source>
        <dbReference type="Proteomes" id="UP001153678"/>
    </source>
</evidence>
<feature type="non-terminal residue" evidence="2">
    <location>
        <position position="55"/>
    </location>
</feature>
<keyword evidence="3" id="KW-1185">Reference proteome</keyword>
<feature type="compositionally biased region" description="Acidic residues" evidence="1">
    <location>
        <begin position="45"/>
        <end position="55"/>
    </location>
</feature>
<dbReference type="EMBL" id="CAMKVN010021853">
    <property type="protein sequence ID" value="CAI2199619.1"/>
    <property type="molecule type" value="Genomic_DNA"/>
</dbReference>
<sequence>KDSDSTFVSRRHVNRYKNRPKPNINPFNDNSEQSVDKPSKSFEYTTEEDNILGSS</sequence>
<comment type="caution">
    <text evidence="2">The sequence shown here is derived from an EMBL/GenBank/DDBJ whole genome shotgun (WGS) entry which is preliminary data.</text>
</comment>